<evidence type="ECO:0000256" key="9">
    <source>
        <dbReference type="SAM" id="SignalP"/>
    </source>
</evidence>
<keyword evidence="5 8" id="KW-1015">Disulfide bond</keyword>
<dbReference type="Pfam" id="PF24973">
    <property type="entry name" value="EGF_LMN_ATRN"/>
    <property type="match status" value="2"/>
</dbReference>
<evidence type="ECO:0000259" key="10">
    <source>
        <dbReference type="PROSITE" id="PS50027"/>
    </source>
</evidence>
<dbReference type="GO" id="GO:0008347">
    <property type="term" value="P:glial cell migration"/>
    <property type="evidence" value="ECO:0007669"/>
    <property type="project" value="UniProtKB-ARBA"/>
</dbReference>
<dbReference type="PANTHER" id="PTHR10574">
    <property type="entry name" value="NETRIN/LAMININ-RELATED"/>
    <property type="match status" value="1"/>
</dbReference>
<dbReference type="PROSITE" id="PS51117">
    <property type="entry name" value="LAMININ_NTER"/>
    <property type="match status" value="1"/>
</dbReference>
<dbReference type="GO" id="GO:0044295">
    <property type="term" value="C:axonal growth cone"/>
    <property type="evidence" value="ECO:0007669"/>
    <property type="project" value="UniProtKB-ARBA"/>
</dbReference>
<feature type="disulfide bond" evidence="8">
    <location>
        <begin position="500"/>
        <end position="517"/>
    </location>
</feature>
<dbReference type="InterPro" id="IPR018933">
    <property type="entry name" value="Netrin_module_non-TIMP"/>
</dbReference>
<keyword evidence="4" id="KW-0677">Repeat</keyword>
<evidence type="ECO:0000259" key="12">
    <source>
        <dbReference type="PROSITE" id="PS51117"/>
    </source>
</evidence>
<dbReference type="FunFam" id="2.10.25.10:FF:000081">
    <property type="entry name" value="Netrin 1"/>
    <property type="match status" value="1"/>
</dbReference>
<dbReference type="InterPro" id="IPR001134">
    <property type="entry name" value="Netrin_domain"/>
</dbReference>
<feature type="chain" id="PRO_5035310059" description="Netrin-1" evidence="9">
    <location>
        <begin position="24"/>
        <end position="698"/>
    </location>
</feature>
<feature type="domain" description="NTR" evidence="11">
    <location>
        <begin position="570"/>
        <end position="697"/>
    </location>
</feature>
<feature type="signal peptide" evidence="9">
    <location>
        <begin position="1"/>
        <end position="23"/>
    </location>
</feature>
<keyword evidence="7 8" id="KW-0424">Laminin EGF-like domain</keyword>
<evidence type="ECO:0008006" key="15">
    <source>
        <dbReference type="Google" id="ProtNLM"/>
    </source>
</evidence>
<dbReference type="SMART" id="SM00136">
    <property type="entry name" value="LamNT"/>
    <property type="match status" value="1"/>
</dbReference>
<feature type="disulfide bond" evidence="8">
    <location>
        <begin position="498"/>
        <end position="510"/>
    </location>
</feature>
<comment type="caution">
    <text evidence="13">The sequence shown here is derived from an EMBL/GenBank/DDBJ whole genome shotgun (WGS) entry which is preliminary data.</text>
</comment>
<evidence type="ECO:0000313" key="14">
    <source>
        <dbReference type="Proteomes" id="UP000789390"/>
    </source>
</evidence>
<proteinExistence type="predicted"/>
<dbReference type="InterPro" id="IPR050440">
    <property type="entry name" value="Laminin/Netrin_ECM"/>
</dbReference>
<dbReference type="GO" id="GO:0005576">
    <property type="term" value="C:extracellular region"/>
    <property type="evidence" value="ECO:0007669"/>
    <property type="project" value="UniProtKB-SubCell"/>
</dbReference>
<dbReference type="FunFam" id="2.10.25.10:FF:000048">
    <property type="entry name" value="Netrin 3"/>
    <property type="match status" value="1"/>
</dbReference>
<evidence type="ECO:0000256" key="3">
    <source>
        <dbReference type="ARBA" id="ARBA00022729"/>
    </source>
</evidence>
<dbReference type="GO" id="GO:0005604">
    <property type="term" value="C:basement membrane"/>
    <property type="evidence" value="ECO:0007669"/>
    <property type="project" value="TreeGrafter"/>
</dbReference>
<dbReference type="InterPro" id="IPR008993">
    <property type="entry name" value="TIMP-like_OB-fold"/>
</dbReference>
<evidence type="ECO:0000256" key="1">
    <source>
        <dbReference type="ARBA" id="ARBA00004613"/>
    </source>
</evidence>
<evidence type="ECO:0000259" key="11">
    <source>
        <dbReference type="PROSITE" id="PS50189"/>
    </source>
</evidence>
<evidence type="ECO:0000256" key="2">
    <source>
        <dbReference type="ARBA" id="ARBA00022525"/>
    </source>
</evidence>
<evidence type="ECO:0000256" key="6">
    <source>
        <dbReference type="ARBA" id="ARBA00023180"/>
    </source>
</evidence>
<accession>A0A8J2RYW0</accession>
<dbReference type="OrthoDB" id="5984158at2759"/>
<dbReference type="PROSITE" id="PS01248">
    <property type="entry name" value="EGF_LAM_1"/>
    <property type="match status" value="1"/>
</dbReference>
<dbReference type="SMART" id="SM00180">
    <property type="entry name" value="EGF_Lam"/>
    <property type="match status" value="3"/>
</dbReference>
<dbReference type="CDD" id="cd00055">
    <property type="entry name" value="EGF_Lam"/>
    <property type="match status" value="3"/>
</dbReference>
<evidence type="ECO:0000256" key="8">
    <source>
        <dbReference type="PROSITE-ProRule" id="PRU00460"/>
    </source>
</evidence>
<dbReference type="PANTHER" id="PTHR10574:SF365">
    <property type="entry name" value="NETRIN-A-RELATED"/>
    <property type="match status" value="1"/>
</dbReference>
<dbReference type="Pfam" id="PF00053">
    <property type="entry name" value="EGF_laminin"/>
    <property type="match status" value="1"/>
</dbReference>
<evidence type="ECO:0000256" key="7">
    <source>
        <dbReference type="ARBA" id="ARBA00023292"/>
    </source>
</evidence>
<dbReference type="Pfam" id="PF01759">
    <property type="entry name" value="NTR"/>
    <property type="match status" value="1"/>
</dbReference>
<dbReference type="InterPro" id="IPR008211">
    <property type="entry name" value="Laminin_N"/>
</dbReference>
<dbReference type="GO" id="GO:0008045">
    <property type="term" value="P:motor neuron axon guidance"/>
    <property type="evidence" value="ECO:0007669"/>
    <property type="project" value="TreeGrafter"/>
</dbReference>
<dbReference type="EMBL" id="CAKKLH010000282">
    <property type="protein sequence ID" value="CAH0108274.1"/>
    <property type="molecule type" value="Genomic_DNA"/>
</dbReference>
<protein>
    <recommendedName>
        <fullName evidence="15">Netrin-1</fullName>
    </recommendedName>
</protein>
<comment type="subcellular location">
    <subcellularLocation>
        <location evidence="1">Secreted</location>
    </subcellularLocation>
</comment>
<dbReference type="InterPro" id="IPR002049">
    <property type="entry name" value="LE_dom"/>
</dbReference>
<gene>
    <name evidence="13" type="ORF">DGAL_LOCUS11645</name>
</gene>
<dbReference type="SMART" id="SM00643">
    <property type="entry name" value="C345C"/>
    <property type="match status" value="1"/>
</dbReference>
<dbReference type="CDD" id="cd03579">
    <property type="entry name" value="NTR_netrin-1_like"/>
    <property type="match status" value="1"/>
</dbReference>
<keyword evidence="14" id="KW-1185">Reference proteome</keyword>
<dbReference type="GO" id="GO:0070983">
    <property type="term" value="P:dendrite guidance"/>
    <property type="evidence" value="ECO:0007669"/>
    <property type="project" value="UniProtKB-ARBA"/>
</dbReference>
<keyword evidence="2" id="KW-0964">Secreted</keyword>
<dbReference type="InterPro" id="IPR056863">
    <property type="entry name" value="LMN_ATRN_NET-like_EGF"/>
</dbReference>
<dbReference type="Gene3D" id="2.60.120.260">
    <property type="entry name" value="Galactose-binding domain-like"/>
    <property type="match status" value="1"/>
</dbReference>
<keyword evidence="3 9" id="KW-0732">Signal</keyword>
<reference evidence="13" key="1">
    <citation type="submission" date="2021-11" db="EMBL/GenBank/DDBJ databases">
        <authorList>
            <person name="Schell T."/>
        </authorList>
    </citation>
    <scope>NUCLEOTIDE SEQUENCE</scope>
    <source>
        <strain evidence="13">M5</strain>
    </source>
</reference>
<dbReference type="SUPFAM" id="SSF57196">
    <property type="entry name" value="EGF/Laminin"/>
    <property type="match status" value="3"/>
</dbReference>
<dbReference type="Proteomes" id="UP000789390">
    <property type="component" value="Unassembled WGS sequence"/>
</dbReference>
<dbReference type="Pfam" id="PF00055">
    <property type="entry name" value="Laminin_N"/>
    <property type="match status" value="2"/>
</dbReference>
<dbReference type="GO" id="GO:0009888">
    <property type="term" value="P:tissue development"/>
    <property type="evidence" value="ECO:0007669"/>
    <property type="project" value="TreeGrafter"/>
</dbReference>
<dbReference type="GO" id="GO:2000289">
    <property type="term" value="P:regulation of photoreceptor cell axon guidance"/>
    <property type="evidence" value="ECO:0007669"/>
    <property type="project" value="UniProtKB-ARBA"/>
</dbReference>
<evidence type="ECO:0000256" key="4">
    <source>
        <dbReference type="ARBA" id="ARBA00022737"/>
    </source>
</evidence>
<dbReference type="PROSITE" id="PS50027">
    <property type="entry name" value="EGF_LAM_2"/>
    <property type="match status" value="1"/>
</dbReference>
<dbReference type="Gene3D" id="2.40.50.120">
    <property type="match status" value="1"/>
</dbReference>
<keyword evidence="6" id="KW-0325">Glycoprotein</keyword>
<organism evidence="13 14">
    <name type="scientific">Daphnia galeata</name>
    <dbReference type="NCBI Taxonomy" id="27404"/>
    <lineage>
        <taxon>Eukaryota</taxon>
        <taxon>Metazoa</taxon>
        <taxon>Ecdysozoa</taxon>
        <taxon>Arthropoda</taxon>
        <taxon>Crustacea</taxon>
        <taxon>Branchiopoda</taxon>
        <taxon>Diplostraca</taxon>
        <taxon>Cladocera</taxon>
        <taxon>Anomopoda</taxon>
        <taxon>Daphniidae</taxon>
        <taxon>Daphnia</taxon>
    </lineage>
</organism>
<dbReference type="FunFam" id="2.60.120.260:FF:000098">
    <property type="entry name" value="Netrin-A, isoform B"/>
    <property type="match status" value="1"/>
</dbReference>
<evidence type="ECO:0000256" key="5">
    <source>
        <dbReference type="ARBA" id="ARBA00023157"/>
    </source>
</evidence>
<feature type="domain" description="Laminin EGF-like" evidence="10">
    <location>
        <begin position="498"/>
        <end position="547"/>
    </location>
</feature>
<feature type="disulfide bond" evidence="8">
    <location>
        <begin position="519"/>
        <end position="528"/>
    </location>
</feature>
<dbReference type="AlphaFoldDB" id="A0A8J2RYW0"/>
<dbReference type="GO" id="GO:0009887">
    <property type="term" value="P:animal organ morphogenesis"/>
    <property type="evidence" value="ECO:0007669"/>
    <property type="project" value="TreeGrafter"/>
</dbReference>
<dbReference type="PROSITE" id="PS50189">
    <property type="entry name" value="NTR"/>
    <property type="match status" value="1"/>
</dbReference>
<name>A0A8J2RYW0_9CRUS</name>
<evidence type="ECO:0000313" key="13">
    <source>
        <dbReference type="EMBL" id="CAH0108274.1"/>
    </source>
</evidence>
<dbReference type="Gene3D" id="2.10.25.10">
    <property type="entry name" value="Laminin"/>
    <property type="match status" value="2"/>
</dbReference>
<feature type="domain" description="Laminin N-terminal" evidence="12">
    <location>
        <begin position="103"/>
        <end position="378"/>
    </location>
</feature>
<sequence length="698" mass="76576">MSKISNIFLLGIILLTTLKTVTSKSTNNNNGGGGSSSSSSIITGGGGNSGFLHMFAAQQNPPDPCYEEIPIGLANQGSVGAVGGGIATASLATTVSSSGTVLRSRRCVPDFVNAAFGKEVIATSTCGNPPSRHCYTSTDDKGDLTRLCSICDSSNARRRHPSTYLTDLHNVNNMTCWQSEPLIPASLTASSPTMAASSQPLLPSSASSALTENNVTLTLSLGKKYELTYISLQFCGRKPDSLAIYKSMDFGKTWQAFQYYSSQCRKLYGRPNRAIITKSNEQEALCTDAHSLLDPLSGSRIAFSTMEGRPSAFDFENSPVLQDWVTATDVRVVFHRFHPYGDDNQRTSGSAENNDSNAAVSVRDYSFYAAADFAVGGRCKCNGHASRCVQGRDGLLGCDCRHNTAGRDCEKCKPFHFDRPWGRATAKDANECKACNCNLHARRCRFNMELFKLSGRISGGVCLKCRHNTAGRYCHYCKEGYYRDPAKPITHRKACKECECHPVGASGRTCNQTTGQCPCKDGVTGITCNRCAKGYQQSRSPIAPCIRIPKSSVNPVPSSVEPSNSNTEGCGPCPADNRRLNLKKYCKRDYALLATITARETAGEWVKFTMNVQTIFKKTRDNRVRRGLTYFWVRMSDLACKCPKIKINKSYLILGGSEDSKYGRPGIELNTRSIVIEWKAEWISRMRRFERRASRKCK</sequence>
<feature type="disulfide bond" evidence="8">
    <location>
        <begin position="531"/>
        <end position="545"/>
    </location>
</feature>
<dbReference type="SUPFAM" id="SSF50242">
    <property type="entry name" value="TIMP-like"/>
    <property type="match status" value="1"/>
</dbReference>